<gene>
    <name evidence="13" type="ORF">Ga0074812_11136</name>
</gene>
<feature type="transmembrane region" description="Helical" evidence="10">
    <location>
        <begin position="121"/>
        <end position="142"/>
    </location>
</feature>
<dbReference type="EMBL" id="FAOZ01000011">
    <property type="protein sequence ID" value="CUU57200.1"/>
    <property type="molecule type" value="Genomic_DNA"/>
</dbReference>
<dbReference type="GO" id="GO:0046983">
    <property type="term" value="F:protein dimerization activity"/>
    <property type="evidence" value="ECO:0007669"/>
    <property type="project" value="InterPro"/>
</dbReference>
<keyword evidence="10" id="KW-0472">Membrane</keyword>
<keyword evidence="8" id="KW-0902">Two-component regulatory system</keyword>
<evidence type="ECO:0000256" key="4">
    <source>
        <dbReference type="ARBA" id="ARBA00022679"/>
    </source>
</evidence>
<evidence type="ECO:0000256" key="7">
    <source>
        <dbReference type="ARBA" id="ARBA00022840"/>
    </source>
</evidence>
<evidence type="ECO:0000259" key="11">
    <source>
        <dbReference type="Pfam" id="PF02518"/>
    </source>
</evidence>
<dbReference type="Proteomes" id="UP000198802">
    <property type="component" value="Unassembled WGS sequence"/>
</dbReference>
<dbReference type="Gene3D" id="1.20.5.1930">
    <property type="match status" value="1"/>
</dbReference>
<evidence type="ECO:0000256" key="3">
    <source>
        <dbReference type="ARBA" id="ARBA00022553"/>
    </source>
</evidence>
<feature type="domain" description="Signal transduction histidine kinase subgroup 3 dimerisation and phosphoacceptor" evidence="12">
    <location>
        <begin position="423"/>
        <end position="486"/>
    </location>
</feature>
<evidence type="ECO:0000256" key="6">
    <source>
        <dbReference type="ARBA" id="ARBA00022777"/>
    </source>
</evidence>
<keyword evidence="5" id="KW-0547">Nucleotide-binding</keyword>
<keyword evidence="6 13" id="KW-0418">Kinase</keyword>
<evidence type="ECO:0000256" key="9">
    <source>
        <dbReference type="SAM" id="MobiDB-lite"/>
    </source>
</evidence>
<evidence type="ECO:0000256" key="1">
    <source>
        <dbReference type="ARBA" id="ARBA00000085"/>
    </source>
</evidence>
<feature type="transmembrane region" description="Helical" evidence="10">
    <location>
        <begin position="266"/>
        <end position="286"/>
    </location>
</feature>
<evidence type="ECO:0000313" key="14">
    <source>
        <dbReference type="Proteomes" id="UP000198802"/>
    </source>
</evidence>
<dbReference type="InterPro" id="IPR003594">
    <property type="entry name" value="HATPase_dom"/>
</dbReference>
<feature type="transmembrane region" description="Helical" evidence="10">
    <location>
        <begin position="41"/>
        <end position="62"/>
    </location>
</feature>
<feature type="domain" description="Histidine kinase/HSP90-like ATPase" evidence="11">
    <location>
        <begin position="525"/>
        <end position="609"/>
    </location>
</feature>
<comment type="catalytic activity">
    <reaction evidence="1">
        <text>ATP + protein L-histidine = ADP + protein N-phospho-L-histidine.</text>
        <dbReference type="EC" id="2.7.13.3"/>
    </reaction>
</comment>
<dbReference type="GO" id="GO:0000155">
    <property type="term" value="F:phosphorelay sensor kinase activity"/>
    <property type="evidence" value="ECO:0007669"/>
    <property type="project" value="InterPro"/>
</dbReference>
<evidence type="ECO:0000256" key="8">
    <source>
        <dbReference type="ARBA" id="ARBA00023012"/>
    </source>
</evidence>
<accession>A0A0S4QNL2</accession>
<keyword evidence="14" id="KW-1185">Reference proteome</keyword>
<feature type="transmembrane region" description="Helical" evidence="10">
    <location>
        <begin position="95"/>
        <end position="115"/>
    </location>
</feature>
<dbReference type="Gene3D" id="3.30.565.10">
    <property type="entry name" value="Histidine kinase-like ATPase, C-terminal domain"/>
    <property type="match status" value="1"/>
</dbReference>
<keyword evidence="3" id="KW-0597">Phosphoprotein</keyword>
<evidence type="ECO:0000256" key="2">
    <source>
        <dbReference type="ARBA" id="ARBA00012438"/>
    </source>
</evidence>
<feature type="transmembrane region" description="Helical" evidence="10">
    <location>
        <begin position="233"/>
        <end position="254"/>
    </location>
</feature>
<dbReference type="PANTHER" id="PTHR24421">
    <property type="entry name" value="NITRATE/NITRITE SENSOR PROTEIN NARX-RELATED"/>
    <property type="match status" value="1"/>
</dbReference>
<dbReference type="InterPro" id="IPR050482">
    <property type="entry name" value="Sensor_HK_TwoCompSys"/>
</dbReference>
<sequence>MPAPNLSPGRTSTATAGTPASQAPDQRLARLLTSAVTRHRLVSLVTAGLVTSLLAIAAQWPAWARTPFPATLNVLVVLTFVLTGLLLLDEDALSSVSWAFVLGGLLWAVSWTATWEHGPSAVISSFAYTHFWVCLGWGVLRYPHGRLVGSVDHLMVAVAVAVIPVGNLVLIGLCRPETLGYRPDVWWYGSAIEPGVFELVVNILDGLTIALVVAFGLVIGRRYRRASALERRTLGPVSLGLLAAFVMASVVNLFVYYPQGGAIDPIFIPMAATLFAIPASFATAAARRHLARGRIAQLLSTLSTPPTPRAVREVLRAALGDESAQIYLWVPERGVHIDSDGRPAIPPATDDTLLTLPVRTTSGAPLAVLSARSSLERDRDLVDVALNASAIVLENAQLHAMIASQLDAVRTTRTQLIEVGLAERRRIERDLHDGAQQRLLALAARLGLAQAQATDEATATALAAASADLRAALEELRGLARGIHPPILRDRGLKAALEDIAGPLPLVVDLRVPDQRFDTVLETTAYYTVSEALANTVKHAEATHAQVTVRMSGDRLLVQVADDGKGGAVISESGGIAGLGERVRALGGEIMLSSPPHSGTRLTAVIPATTH</sequence>
<dbReference type="InterPro" id="IPR036890">
    <property type="entry name" value="HATPase_C_sf"/>
</dbReference>
<keyword evidence="10" id="KW-0812">Transmembrane</keyword>
<feature type="transmembrane region" description="Helical" evidence="10">
    <location>
        <begin position="68"/>
        <end position="88"/>
    </location>
</feature>
<name>A0A0S4QNL2_9ACTN</name>
<reference evidence="14" key="1">
    <citation type="submission" date="2015-11" db="EMBL/GenBank/DDBJ databases">
        <authorList>
            <person name="Varghese N."/>
        </authorList>
    </citation>
    <scope>NUCLEOTIDE SEQUENCE [LARGE SCALE GENOMIC DNA]</scope>
    <source>
        <strain evidence="14">DSM 45899</strain>
    </source>
</reference>
<feature type="transmembrane region" description="Helical" evidence="10">
    <location>
        <begin position="154"/>
        <end position="173"/>
    </location>
</feature>
<organism evidence="13 14">
    <name type="scientific">Parafrankia irregularis</name>
    <dbReference type="NCBI Taxonomy" id="795642"/>
    <lineage>
        <taxon>Bacteria</taxon>
        <taxon>Bacillati</taxon>
        <taxon>Actinomycetota</taxon>
        <taxon>Actinomycetes</taxon>
        <taxon>Frankiales</taxon>
        <taxon>Frankiaceae</taxon>
        <taxon>Parafrankia</taxon>
    </lineage>
</organism>
<dbReference type="SUPFAM" id="SSF55874">
    <property type="entry name" value="ATPase domain of HSP90 chaperone/DNA topoisomerase II/histidine kinase"/>
    <property type="match status" value="1"/>
</dbReference>
<keyword evidence="4" id="KW-0808">Transferase</keyword>
<dbReference type="InterPro" id="IPR011712">
    <property type="entry name" value="Sig_transdc_His_kin_sub3_dim/P"/>
</dbReference>
<dbReference type="Pfam" id="PF02518">
    <property type="entry name" value="HATPase_c"/>
    <property type="match status" value="1"/>
</dbReference>
<dbReference type="AlphaFoldDB" id="A0A0S4QNL2"/>
<dbReference type="GO" id="GO:0016020">
    <property type="term" value="C:membrane"/>
    <property type="evidence" value="ECO:0007669"/>
    <property type="project" value="InterPro"/>
</dbReference>
<evidence type="ECO:0000256" key="5">
    <source>
        <dbReference type="ARBA" id="ARBA00022741"/>
    </source>
</evidence>
<dbReference type="PANTHER" id="PTHR24421:SF10">
    <property type="entry name" value="NITRATE_NITRITE SENSOR PROTEIN NARQ"/>
    <property type="match status" value="1"/>
</dbReference>
<dbReference type="Pfam" id="PF07730">
    <property type="entry name" value="HisKA_3"/>
    <property type="match status" value="1"/>
</dbReference>
<evidence type="ECO:0000313" key="13">
    <source>
        <dbReference type="EMBL" id="CUU57200.1"/>
    </source>
</evidence>
<keyword evidence="7" id="KW-0067">ATP-binding</keyword>
<dbReference type="GO" id="GO:0005524">
    <property type="term" value="F:ATP binding"/>
    <property type="evidence" value="ECO:0007669"/>
    <property type="project" value="UniProtKB-KW"/>
</dbReference>
<keyword evidence="10" id="KW-1133">Transmembrane helix</keyword>
<feature type="compositionally biased region" description="Polar residues" evidence="9">
    <location>
        <begin position="8"/>
        <end position="23"/>
    </location>
</feature>
<evidence type="ECO:0000259" key="12">
    <source>
        <dbReference type="Pfam" id="PF07730"/>
    </source>
</evidence>
<feature type="transmembrane region" description="Helical" evidence="10">
    <location>
        <begin position="199"/>
        <end position="221"/>
    </location>
</feature>
<dbReference type="CDD" id="cd16917">
    <property type="entry name" value="HATPase_UhpB-NarQ-NarX-like"/>
    <property type="match status" value="1"/>
</dbReference>
<evidence type="ECO:0000256" key="10">
    <source>
        <dbReference type="SAM" id="Phobius"/>
    </source>
</evidence>
<proteinExistence type="predicted"/>
<dbReference type="RefSeq" id="WP_091278308.1">
    <property type="nucleotide sequence ID" value="NZ_FAOZ01000011.1"/>
</dbReference>
<protein>
    <recommendedName>
        <fullName evidence="2">histidine kinase</fullName>
        <ecNumber evidence="2">2.7.13.3</ecNumber>
    </recommendedName>
</protein>
<dbReference type="EC" id="2.7.13.3" evidence="2"/>
<feature type="region of interest" description="Disordered" evidence="9">
    <location>
        <begin position="1"/>
        <end position="23"/>
    </location>
</feature>